<gene>
    <name evidence="11" type="primary">LOC105359361</name>
</gene>
<dbReference type="Pfam" id="PF19032">
    <property type="entry name" value="Intu_longin_2"/>
    <property type="match status" value="1"/>
</dbReference>
<reference evidence="11" key="1">
    <citation type="submission" date="2025-08" db="UniProtKB">
        <authorList>
            <consortium name="RefSeq"/>
        </authorList>
    </citation>
    <scope>IDENTIFICATION</scope>
</reference>
<accession>A0AAJ6VKW6</accession>
<dbReference type="InterPro" id="IPR039151">
    <property type="entry name" value="INTU"/>
</dbReference>
<feature type="compositionally biased region" description="Low complexity" evidence="7">
    <location>
        <begin position="36"/>
        <end position="47"/>
    </location>
</feature>
<dbReference type="PANTHER" id="PTHR21082">
    <property type="entry name" value="PROTEIN INTURNED"/>
    <property type="match status" value="1"/>
</dbReference>
<dbReference type="InterPro" id="IPR036034">
    <property type="entry name" value="PDZ_sf"/>
</dbReference>
<dbReference type="InterPro" id="IPR043988">
    <property type="entry name" value="CCZ1/INTU_longin_2"/>
</dbReference>
<dbReference type="Proteomes" id="UP000695007">
    <property type="component" value="Unplaced"/>
</dbReference>
<evidence type="ECO:0000256" key="3">
    <source>
        <dbReference type="ARBA" id="ARBA00015639"/>
    </source>
</evidence>
<organism evidence="10 11">
    <name type="scientific">Ceratosolen solmsi marchali</name>
    <dbReference type="NCBI Taxonomy" id="326594"/>
    <lineage>
        <taxon>Eukaryota</taxon>
        <taxon>Metazoa</taxon>
        <taxon>Ecdysozoa</taxon>
        <taxon>Arthropoda</taxon>
        <taxon>Hexapoda</taxon>
        <taxon>Insecta</taxon>
        <taxon>Pterygota</taxon>
        <taxon>Neoptera</taxon>
        <taxon>Endopterygota</taxon>
        <taxon>Hymenoptera</taxon>
        <taxon>Apocrita</taxon>
        <taxon>Proctotrupomorpha</taxon>
        <taxon>Chalcidoidea</taxon>
        <taxon>Agaonidae</taxon>
        <taxon>Agaoninae</taxon>
        <taxon>Ceratosolen</taxon>
    </lineage>
</organism>
<proteinExistence type="inferred from homology"/>
<dbReference type="PANTHER" id="PTHR21082:SF4">
    <property type="entry name" value="PROTEIN INTURNED"/>
    <property type="match status" value="1"/>
</dbReference>
<evidence type="ECO:0000259" key="9">
    <source>
        <dbReference type="Pfam" id="PF19032"/>
    </source>
</evidence>
<evidence type="ECO:0000256" key="6">
    <source>
        <dbReference type="ARBA" id="ARBA00022794"/>
    </source>
</evidence>
<dbReference type="CTD" id="40246"/>
<evidence type="ECO:0000256" key="5">
    <source>
        <dbReference type="ARBA" id="ARBA00022490"/>
    </source>
</evidence>
<dbReference type="GeneID" id="105359361"/>
<feature type="compositionally biased region" description="Polar residues" evidence="7">
    <location>
        <begin position="728"/>
        <end position="742"/>
    </location>
</feature>
<comment type="similarity">
    <text evidence="2">Belongs to the inturned family.</text>
</comment>
<evidence type="ECO:0000256" key="4">
    <source>
        <dbReference type="ARBA" id="ARBA00022473"/>
    </source>
</evidence>
<dbReference type="GO" id="GO:0007399">
    <property type="term" value="P:nervous system development"/>
    <property type="evidence" value="ECO:0007669"/>
    <property type="project" value="TreeGrafter"/>
</dbReference>
<protein>
    <recommendedName>
        <fullName evidence="3">Protein inturned</fullName>
    </recommendedName>
</protein>
<dbReference type="InterPro" id="IPR043987">
    <property type="entry name" value="CCZ1/INTU/HSP4_longin_1"/>
</dbReference>
<evidence type="ECO:0000256" key="7">
    <source>
        <dbReference type="SAM" id="MobiDB-lite"/>
    </source>
</evidence>
<sequence length="929" mass="105637">MNDPKEKAPLYQNDEQSYGYVKNGKNPVDEERECWASDSGSSSGSYYSNASSSVIEWESEISPTGEVFYIESLMESFAALNSNKAREDNHYASSPPELTRRRSTRAGKLIRLLKRRESYRHSVRMSGLASELRQNHESISKMHRERENFIRDDYKMGEKYSVNIWVEPEKRHKLGRRATACEAYLGIIPCVASDKSKIIVAGFVPDGEALKTKEINVGDWLQSINSKDVNKYTINTILSRIVSPTNIHCQFQRTCLDGNYENYPATMSCPNQSVLARQLTDKEESTILMESLIKESLGVIFIKTKEFSEGESDMQGVLYSFPRTKTKSTQSFLSITKGAFITLNHMLPDIVGAQPISTTVSTSTGLTHIIYFSYKDELLLIAVPDKCCNKQEAMEHSMDIVCTLSFMNESILTCFEKEENHLHLDHFFYLFFSRLYKDKVVASKANSENLKTNVNIDDLSKYDFSFLLPIVNLVQLPRDAQIQIDAALSEMEAMDYRDWNQDPMECQRLYTIIGSCLYHRRHLLGSHLPAEDLIQIHSFLRRHGILHLINSEDVKSLVIWNKVYPSSSVNRKLQWQDESAYSLTYRWFLLIVGYGHNLLAVILESGGCTAILEEHSGPDIFYVEEAQETLKHIRKIGISALAEKWINANAKPEIIVPQKETTLSKLSSPSIAENIVGFMKTNQSKSISSLNHNVTKVPYDNISMTKSRVSEESRVDFNAGYSLEASRDSPSQDSLSQVSEMSDQAAPILGRRATRERSNALLTRYSDDSDSDLDNDQTGISEISNIRENLLHQAEYIVPKIVTTGNKNSLVYYVHIDLFEGVLISSRVNELDSEFLSNLNGCAQMIHKLLSDTKRYKKLLTHDAGKSVINKSLIAIKEHGILLEWENCTYWIVGRLYNSPRPKELYICYQDCAPQNLIEMAFRLQSTNH</sequence>
<dbReference type="GO" id="GO:0016192">
    <property type="term" value="P:vesicle-mediated transport"/>
    <property type="evidence" value="ECO:0007669"/>
    <property type="project" value="InterPro"/>
</dbReference>
<dbReference type="SUPFAM" id="SSF50156">
    <property type="entry name" value="PDZ domain-like"/>
    <property type="match status" value="1"/>
</dbReference>
<keyword evidence="4" id="KW-0217">Developmental protein</keyword>
<keyword evidence="5" id="KW-0963">Cytoplasm</keyword>
<dbReference type="GO" id="GO:0060271">
    <property type="term" value="P:cilium assembly"/>
    <property type="evidence" value="ECO:0007669"/>
    <property type="project" value="InterPro"/>
</dbReference>
<dbReference type="AlphaFoldDB" id="A0AAJ6VKW6"/>
<dbReference type="KEGG" id="csol:105359361"/>
<evidence type="ECO:0000313" key="11">
    <source>
        <dbReference type="RefSeq" id="XP_011494258.1"/>
    </source>
</evidence>
<keyword evidence="6" id="KW-0970">Cilium biogenesis/degradation</keyword>
<feature type="region of interest" description="Disordered" evidence="7">
    <location>
        <begin position="722"/>
        <end position="750"/>
    </location>
</feature>
<feature type="region of interest" description="Disordered" evidence="7">
    <location>
        <begin position="1"/>
        <end position="47"/>
    </location>
</feature>
<evidence type="ECO:0000256" key="2">
    <source>
        <dbReference type="ARBA" id="ARBA00010034"/>
    </source>
</evidence>
<dbReference type="GO" id="GO:0001736">
    <property type="term" value="P:establishment of planar polarity"/>
    <property type="evidence" value="ECO:0007669"/>
    <property type="project" value="InterPro"/>
</dbReference>
<keyword evidence="10" id="KW-1185">Reference proteome</keyword>
<evidence type="ECO:0000256" key="1">
    <source>
        <dbReference type="ARBA" id="ARBA00004496"/>
    </source>
</evidence>
<dbReference type="Pfam" id="PF19031">
    <property type="entry name" value="Intu_longin_1"/>
    <property type="match status" value="1"/>
</dbReference>
<feature type="domain" description="CCZ1/INTU/HSP4 first Longin" evidence="8">
    <location>
        <begin position="299"/>
        <end position="408"/>
    </location>
</feature>
<comment type="subcellular location">
    <subcellularLocation>
        <location evidence="1">Cytoplasm</location>
    </subcellularLocation>
</comment>
<dbReference type="RefSeq" id="XP_011494258.1">
    <property type="nucleotide sequence ID" value="XM_011495956.1"/>
</dbReference>
<dbReference type="GO" id="GO:0005737">
    <property type="term" value="C:cytoplasm"/>
    <property type="evidence" value="ECO:0007669"/>
    <property type="project" value="UniProtKB-SubCell"/>
</dbReference>
<feature type="domain" description="CCZ1/INTU second Longin" evidence="9">
    <location>
        <begin position="512"/>
        <end position="631"/>
    </location>
</feature>
<evidence type="ECO:0000259" key="8">
    <source>
        <dbReference type="Pfam" id="PF19031"/>
    </source>
</evidence>
<dbReference type="GO" id="GO:0005929">
    <property type="term" value="C:cilium"/>
    <property type="evidence" value="ECO:0007669"/>
    <property type="project" value="TreeGrafter"/>
</dbReference>
<evidence type="ECO:0000313" key="10">
    <source>
        <dbReference type="Proteomes" id="UP000695007"/>
    </source>
</evidence>
<name>A0AAJ6VKW6_9HYME</name>